<evidence type="ECO:0000256" key="1">
    <source>
        <dbReference type="SAM" id="MobiDB-lite"/>
    </source>
</evidence>
<name>A0A6J8BUX7_MYTCO</name>
<feature type="compositionally biased region" description="Basic residues" evidence="1">
    <location>
        <begin position="18"/>
        <end position="29"/>
    </location>
</feature>
<reference evidence="2 3" key="1">
    <citation type="submission" date="2020-06" db="EMBL/GenBank/DDBJ databases">
        <authorList>
            <person name="Li R."/>
            <person name="Bekaert M."/>
        </authorList>
    </citation>
    <scope>NUCLEOTIDE SEQUENCE [LARGE SCALE GENOMIC DNA]</scope>
    <source>
        <strain evidence="3">wild</strain>
    </source>
</reference>
<evidence type="ECO:0000313" key="3">
    <source>
        <dbReference type="Proteomes" id="UP000507470"/>
    </source>
</evidence>
<gene>
    <name evidence="2" type="ORF">MCOR_22199</name>
</gene>
<protein>
    <submittedName>
        <fullName evidence="2">Uncharacterized protein</fullName>
    </submittedName>
</protein>
<proteinExistence type="predicted"/>
<sequence length="278" mass="30814">MLRIQKLKAGIKGSVLSTKRKLTHAKGPKQKQPNEDIDQSKDKLGIDNLNRNIVASLTAAFQKHIAGPNLSTMSHSSNNVKTERHVNRSRGNVSMTLNRNRPGVKTMTKGYKYLHPNSYIPSLGFITPPSVGANTADAFQRAFGQPNSEIDKGMVLIVNLPNQLEINKEPLDSAIAKSQLSDLISLMDNALSNLSMKRRYDIRRYLYPTFQRICSHDIPVNENLFGGNVLPSIKELGDPIKITIGIKYTYRSNSINTSGSLNSRSFAAGREQQQGNQP</sequence>
<dbReference type="Proteomes" id="UP000507470">
    <property type="component" value="Unassembled WGS sequence"/>
</dbReference>
<dbReference type="AlphaFoldDB" id="A0A6J8BUX7"/>
<keyword evidence="3" id="KW-1185">Reference proteome</keyword>
<feature type="region of interest" description="Disordered" evidence="1">
    <location>
        <begin position="18"/>
        <end position="42"/>
    </location>
</feature>
<feature type="compositionally biased region" description="Basic and acidic residues" evidence="1">
    <location>
        <begin position="32"/>
        <end position="42"/>
    </location>
</feature>
<dbReference type="EMBL" id="CACVKT020003901">
    <property type="protein sequence ID" value="CAC5386800.1"/>
    <property type="molecule type" value="Genomic_DNA"/>
</dbReference>
<organism evidence="2 3">
    <name type="scientific">Mytilus coruscus</name>
    <name type="common">Sea mussel</name>
    <dbReference type="NCBI Taxonomy" id="42192"/>
    <lineage>
        <taxon>Eukaryota</taxon>
        <taxon>Metazoa</taxon>
        <taxon>Spiralia</taxon>
        <taxon>Lophotrochozoa</taxon>
        <taxon>Mollusca</taxon>
        <taxon>Bivalvia</taxon>
        <taxon>Autobranchia</taxon>
        <taxon>Pteriomorphia</taxon>
        <taxon>Mytilida</taxon>
        <taxon>Mytiloidea</taxon>
        <taxon>Mytilidae</taxon>
        <taxon>Mytilinae</taxon>
        <taxon>Mytilus</taxon>
    </lineage>
</organism>
<accession>A0A6J8BUX7</accession>
<evidence type="ECO:0000313" key="2">
    <source>
        <dbReference type="EMBL" id="CAC5386800.1"/>
    </source>
</evidence>